<organism evidence="2 3">
    <name type="scientific">Chlamydomonas eustigma</name>
    <dbReference type="NCBI Taxonomy" id="1157962"/>
    <lineage>
        <taxon>Eukaryota</taxon>
        <taxon>Viridiplantae</taxon>
        <taxon>Chlorophyta</taxon>
        <taxon>core chlorophytes</taxon>
        <taxon>Chlorophyceae</taxon>
        <taxon>CS clade</taxon>
        <taxon>Chlamydomonadales</taxon>
        <taxon>Chlamydomonadaceae</taxon>
        <taxon>Chlamydomonas</taxon>
    </lineage>
</organism>
<name>A0A250XAU1_9CHLO</name>
<dbReference type="EMBL" id="BEGY01000049">
    <property type="protein sequence ID" value="GAX80198.1"/>
    <property type="molecule type" value="Genomic_DNA"/>
</dbReference>
<dbReference type="Gene3D" id="3.30.200.20">
    <property type="entry name" value="Phosphorylase Kinase, domain 1"/>
    <property type="match status" value="1"/>
</dbReference>
<accession>A0A250XAU1</accession>
<evidence type="ECO:0000313" key="2">
    <source>
        <dbReference type="EMBL" id="GAX80198.1"/>
    </source>
</evidence>
<evidence type="ECO:0000313" key="3">
    <source>
        <dbReference type="Proteomes" id="UP000232323"/>
    </source>
</evidence>
<evidence type="ECO:0000259" key="1">
    <source>
        <dbReference type="PROSITE" id="PS50011"/>
    </source>
</evidence>
<dbReference type="CDD" id="cd14013">
    <property type="entry name" value="STKc_SNT7_plant"/>
    <property type="match status" value="1"/>
</dbReference>
<dbReference type="SUPFAM" id="SSF56112">
    <property type="entry name" value="Protein kinase-like (PK-like)"/>
    <property type="match status" value="1"/>
</dbReference>
<proteinExistence type="predicted"/>
<dbReference type="Gene3D" id="1.10.510.10">
    <property type="entry name" value="Transferase(Phosphotransferase) domain 1"/>
    <property type="match status" value="1"/>
</dbReference>
<feature type="domain" description="Protein kinase" evidence="1">
    <location>
        <begin position="70"/>
        <end position="395"/>
    </location>
</feature>
<dbReference type="SMART" id="SM00220">
    <property type="entry name" value="S_TKc"/>
    <property type="match status" value="1"/>
</dbReference>
<dbReference type="GO" id="GO:0004672">
    <property type="term" value="F:protein kinase activity"/>
    <property type="evidence" value="ECO:0007669"/>
    <property type="project" value="InterPro"/>
</dbReference>
<dbReference type="PROSITE" id="PS00108">
    <property type="entry name" value="PROTEIN_KINASE_ST"/>
    <property type="match status" value="1"/>
</dbReference>
<dbReference type="InterPro" id="IPR000719">
    <property type="entry name" value="Prot_kinase_dom"/>
</dbReference>
<reference evidence="2 3" key="1">
    <citation type="submission" date="2017-08" db="EMBL/GenBank/DDBJ databases">
        <title>Acidophilic green algal genome provides insights into adaptation to an acidic environment.</title>
        <authorList>
            <person name="Hirooka S."/>
            <person name="Hirose Y."/>
            <person name="Kanesaki Y."/>
            <person name="Higuchi S."/>
            <person name="Fujiwara T."/>
            <person name="Onuma R."/>
            <person name="Era A."/>
            <person name="Ohbayashi R."/>
            <person name="Uzuka A."/>
            <person name="Nozaki H."/>
            <person name="Yoshikawa H."/>
            <person name="Miyagishima S.Y."/>
        </authorList>
    </citation>
    <scope>NUCLEOTIDE SEQUENCE [LARGE SCALE GENOMIC DNA]</scope>
    <source>
        <strain evidence="2 3">NIES-2499</strain>
    </source>
</reference>
<dbReference type="OrthoDB" id="10252171at2759"/>
<sequence length="531" mass="58970">MKCGDAIYRSTLDLKVRGEETSIDWRGFLLLASVATYLFIPPGPFPGFIDSLLLSTNLLKTSRVVDKEDITLGRKLATGGFGSVFLGQLKEEDGSEQTVIVKKAKEYGEAEVWMNERMMRIGGKHCAEFITAFDESSPSTSERISPLDNAIWLVWKYEGDNTLYNLLEKKEFPYNVEPILLGRELKLPKGPRRKLITVRLVMKQLMSALGACHNSGIVHRDVKPQNCIVSAIDNKIKLIDLGAAADLRVGINYVPKEYLLDPRYAPPQQYVMSTQTVRPPPAPVAAFLSPVLWRMENPDRFDMFSCGVTMLQMAFPGLRSDNAIIAFRKRLGDKYSWDLKEWRKQEGKRPSKEIQEGFDLLDLDDGAAWDLLCSLMAYNPRDRPSASEALGHPFFSGSFEGGALTGMGLSSSASAALASASRSVGTVIASQQRLIDEAVAAGAKEGSLTEAQLSEELGIENAAPRPTRRASSTIAWWQDRQSEIKKKAKKEKIQPVVSALMDEASNENEETSPQSKWKLGQALTDFLRKRP</sequence>
<comment type="caution">
    <text evidence="2">The sequence shown here is derived from an EMBL/GenBank/DDBJ whole genome shotgun (WGS) entry which is preliminary data.</text>
</comment>
<dbReference type="Proteomes" id="UP000232323">
    <property type="component" value="Unassembled WGS sequence"/>
</dbReference>
<dbReference type="InterPro" id="IPR011009">
    <property type="entry name" value="Kinase-like_dom_sf"/>
</dbReference>
<dbReference type="PANTHER" id="PTHR46699:SF4">
    <property type="entry name" value="SERINE_THREONINE-PROTEIN KINASE STN7, CHLOROPLASTIC"/>
    <property type="match status" value="1"/>
</dbReference>
<keyword evidence="3" id="KW-1185">Reference proteome</keyword>
<dbReference type="InterPro" id="IPR008271">
    <property type="entry name" value="Ser/Thr_kinase_AS"/>
</dbReference>
<dbReference type="PROSITE" id="PS50011">
    <property type="entry name" value="PROTEIN_KINASE_DOM"/>
    <property type="match status" value="1"/>
</dbReference>
<dbReference type="GO" id="GO:0005524">
    <property type="term" value="F:ATP binding"/>
    <property type="evidence" value="ECO:0007669"/>
    <property type="project" value="InterPro"/>
</dbReference>
<protein>
    <recommendedName>
        <fullName evidence="1">Protein kinase domain-containing protein</fullName>
    </recommendedName>
</protein>
<dbReference type="AlphaFoldDB" id="A0A250XAU1"/>
<dbReference type="STRING" id="1157962.A0A250XAU1"/>
<gene>
    <name evidence="2" type="ORF">CEUSTIGMA_g7636.t1</name>
</gene>
<dbReference type="PANTHER" id="PTHR46699">
    <property type="entry name" value="SERINE/THREONINE-PROTEIN KINASE STN8, CHLOROPLASTIC-RELATED"/>
    <property type="match status" value="1"/>
</dbReference>
<dbReference type="Pfam" id="PF00069">
    <property type="entry name" value="Pkinase"/>
    <property type="match status" value="1"/>
</dbReference>